<keyword evidence="8 12" id="KW-0663">Pyridoxal phosphate</keyword>
<gene>
    <name evidence="14" type="primary">bioF</name>
    <name evidence="14" type="ordered locus">P9211_15881</name>
</gene>
<dbReference type="KEGG" id="pmj:P9211_15881"/>
<dbReference type="STRING" id="93059.P9211_15881"/>
<accession>A9BCF7</accession>
<comment type="cofactor">
    <cofactor evidence="1 12">
        <name>pyridoxal 5'-phosphate</name>
        <dbReference type="ChEBI" id="CHEBI:597326"/>
    </cofactor>
</comment>
<evidence type="ECO:0000256" key="12">
    <source>
        <dbReference type="RuleBase" id="RU003693"/>
    </source>
</evidence>
<dbReference type="InterPro" id="IPR015421">
    <property type="entry name" value="PyrdxlP-dep_Trfase_major"/>
</dbReference>
<keyword evidence="7" id="KW-0093">Biotin biosynthesis</keyword>
<keyword evidence="15" id="KW-1185">Reference proteome</keyword>
<dbReference type="PANTHER" id="PTHR13693">
    <property type="entry name" value="CLASS II AMINOTRANSFERASE/8-AMINO-7-OXONONANOATE SYNTHASE"/>
    <property type="match status" value="1"/>
</dbReference>
<evidence type="ECO:0000313" key="14">
    <source>
        <dbReference type="EMBL" id="ABX09519.1"/>
    </source>
</evidence>
<reference evidence="14 15" key="1">
    <citation type="journal article" date="2007" name="PLoS Genet.">
        <title>Patterns and implications of gene gain and loss in the evolution of Prochlorococcus.</title>
        <authorList>
            <person name="Kettler G.C."/>
            <person name="Martiny A.C."/>
            <person name="Huang K."/>
            <person name="Zucker J."/>
            <person name="Coleman M.L."/>
            <person name="Rodrigue S."/>
            <person name="Chen F."/>
            <person name="Lapidus A."/>
            <person name="Ferriera S."/>
            <person name="Johnson J."/>
            <person name="Steglich C."/>
            <person name="Church G.M."/>
            <person name="Richardson P."/>
            <person name="Chisholm S.W."/>
        </authorList>
    </citation>
    <scope>NUCLEOTIDE SEQUENCE [LARGE SCALE GENOMIC DNA]</scope>
    <source>
        <strain evidence="15">MIT 9211</strain>
    </source>
</reference>
<organism evidence="14 15">
    <name type="scientific">Prochlorococcus marinus (strain MIT 9211)</name>
    <dbReference type="NCBI Taxonomy" id="93059"/>
    <lineage>
        <taxon>Bacteria</taxon>
        <taxon>Bacillati</taxon>
        <taxon>Cyanobacteriota</taxon>
        <taxon>Cyanophyceae</taxon>
        <taxon>Synechococcales</taxon>
        <taxon>Prochlorococcaceae</taxon>
        <taxon>Prochlorococcus</taxon>
    </lineage>
</organism>
<keyword evidence="6 14" id="KW-0808">Transferase</keyword>
<feature type="domain" description="Aminotransferase class I/classII large" evidence="13">
    <location>
        <begin position="36"/>
        <end position="373"/>
    </location>
</feature>
<dbReference type="InterPro" id="IPR015424">
    <property type="entry name" value="PyrdxlP-dep_Trfase"/>
</dbReference>
<protein>
    <recommendedName>
        <fullName evidence="5">8-amino-7-oxononanoate synthase</fullName>
        <ecNumber evidence="5">2.3.1.47</ecNumber>
    </recommendedName>
    <alternativeName>
        <fullName evidence="9">7-keto-8-amino-pelargonic acid synthase</fullName>
    </alternativeName>
    <alternativeName>
        <fullName evidence="10">8-amino-7-ketopelargonate synthase</fullName>
    </alternativeName>
</protein>
<dbReference type="RefSeq" id="WP_012196140.1">
    <property type="nucleotide sequence ID" value="NC_009976.1"/>
</dbReference>
<dbReference type="GO" id="GO:0009102">
    <property type="term" value="P:biotin biosynthetic process"/>
    <property type="evidence" value="ECO:0007669"/>
    <property type="project" value="UniProtKB-KW"/>
</dbReference>
<evidence type="ECO:0000256" key="3">
    <source>
        <dbReference type="ARBA" id="ARBA00010008"/>
    </source>
</evidence>
<dbReference type="EC" id="2.3.1.47" evidence="5"/>
<dbReference type="SUPFAM" id="SSF53383">
    <property type="entry name" value="PLP-dependent transferases"/>
    <property type="match status" value="1"/>
</dbReference>
<evidence type="ECO:0000256" key="10">
    <source>
        <dbReference type="ARBA" id="ARBA00033381"/>
    </source>
</evidence>
<dbReference type="eggNOG" id="COG0156">
    <property type="taxonomic scope" value="Bacteria"/>
</dbReference>
<dbReference type="GO" id="GO:0008710">
    <property type="term" value="F:8-amino-7-oxononanoate synthase activity"/>
    <property type="evidence" value="ECO:0007669"/>
    <property type="project" value="UniProtKB-EC"/>
</dbReference>
<proteinExistence type="inferred from homology"/>
<keyword evidence="14" id="KW-0012">Acyltransferase</keyword>
<dbReference type="Gene3D" id="3.90.1150.10">
    <property type="entry name" value="Aspartate Aminotransferase, domain 1"/>
    <property type="match status" value="1"/>
</dbReference>
<dbReference type="PROSITE" id="PS00599">
    <property type="entry name" value="AA_TRANSFER_CLASS_2"/>
    <property type="match status" value="1"/>
</dbReference>
<evidence type="ECO:0000256" key="11">
    <source>
        <dbReference type="ARBA" id="ARBA00047715"/>
    </source>
</evidence>
<dbReference type="Proteomes" id="UP000000788">
    <property type="component" value="Chromosome"/>
</dbReference>
<evidence type="ECO:0000256" key="9">
    <source>
        <dbReference type="ARBA" id="ARBA00032610"/>
    </source>
</evidence>
<evidence type="ECO:0000256" key="2">
    <source>
        <dbReference type="ARBA" id="ARBA00004746"/>
    </source>
</evidence>
<dbReference type="InterPro" id="IPR004839">
    <property type="entry name" value="Aminotransferase_I/II_large"/>
</dbReference>
<evidence type="ECO:0000256" key="1">
    <source>
        <dbReference type="ARBA" id="ARBA00001933"/>
    </source>
</evidence>
<evidence type="ECO:0000256" key="5">
    <source>
        <dbReference type="ARBA" id="ARBA00013187"/>
    </source>
</evidence>
<name>A9BCF7_PROM4</name>
<comment type="catalytic activity">
    <reaction evidence="11">
        <text>6-carboxyhexanoyl-[ACP] + L-alanine + H(+) = (8S)-8-amino-7-oxononanoate + holo-[ACP] + CO2</text>
        <dbReference type="Rhea" id="RHEA:42288"/>
        <dbReference type="Rhea" id="RHEA-COMP:9685"/>
        <dbReference type="Rhea" id="RHEA-COMP:9955"/>
        <dbReference type="ChEBI" id="CHEBI:15378"/>
        <dbReference type="ChEBI" id="CHEBI:16526"/>
        <dbReference type="ChEBI" id="CHEBI:57972"/>
        <dbReference type="ChEBI" id="CHEBI:64479"/>
        <dbReference type="ChEBI" id="CHEBI:78846"/>
        <dbReference type="ChEBI" id="CHEBI:149468"/>
        <dbReference type="EC" id="2.3.1.47"/>
    </reaction>
</comment>
<dbReference type="InterPro" id="IPR015422">
    <property type="entry name" value="PyrdxlP-dep_Trfase_small"/>
</dbReference>
<dbReference type="InterPro" id="IPR001917">
    <property type="entry name" value="Aminotrans_II_pyridoxalP_BS"/>
</dbReference>
<dbReference type="GO" id="GO:0030170">
    <property type="term" value="F:pyridoxal phosphate binding"/>
    <property type="evidence" value="ECO:0007669"/>
    <property type="project" value="InterPro"/>
</dbReference>
<evidence type="ECO:0000256" key="7">
    <source>
        <dbReference type="ARBA" id="ARBA00022756"/>
    </source>
</evidence>
<comment type="similarity">
    <text evidence="3">Belongs to the class-II pyridoxal-phosphate-dependent aminotransferase family. BioF subfamily.</text>
</comment>
<dbReference type="EMBL" id="CP000878">
    <property type="protein sequence ID" value="ABX09519.1"/>
    <property type="molecule type" value="Genomic_DNA"/>
</dbReference>
<comment type="pathway">
    <text evidence="2">Cofactor biosynthesis; biotin biosynthesis.</text>
</comment>
<dbReference type="Pfam" id="PF00155">
    <property type="entry name" value="Aminotran_1_2"/>
    <property type="match status" value="1"/>
</dbReference>
<evidence type="ECO:0000259" key="13">
    <source>
        <dbReference type="Pfam" id="PF00155"/>
    </source>
</evidence>
<dbReference type="Gene3D" id="3.40.640.10">
    <property type="entry name" value="Type I PLP-dependent aspartate aminotransferase-like (Major domain)"/>
    <property type="match status" value="1"/>
</dbReference>
<evidence type="ECO:0000313" key="15">
    <source>
        <dbReference type="Proteomes" id="UP000000788"/>
    </source>
</evidence>
<dbReference type="AlphaFoldDB" id="A9BCF7"/>
<sequence length="376" mass="41098">MQKIPPTRLRTIRTLIPGKKDAEFSAINAKNKQITLIDLASNDYLGLSRHPKLIEAATKTMYCEGVGSGGSRLLTGSRPIHQELEQSLGEWLNRESVLLFPSGFQANLAAVIALTDRNSPVIADRLIHHSLLVGIKASGGKLKRYSHNDINDLERLLKIYASQNPLVITESLFSMEGTSPPLKEIAELCKKYTAKLLVDEAHALGIMGPEGRGLSFGISDSIEIVSGTFGKAFGSGGAFLASNKAIRDHLIQTSGAFRYTTALAPPLAAAAFEALKLIKANPHWGEELKTEAKRWRDKLKDKEWHYPPGDGPILSLLIGSDQQTLFHQKQLENAGLLCMAIRPPTVPEGTSRLRLVIRKNLPTTTLKEVLSSLSSK</sequence>
<evidence type="ECO:0000256" key="6">
    <source>
        <dbReference type="ARBA" id="ARBA00022679"/>
    </source>
</evidence>
<evidence type="ECO:0000256" key="4">
    <source>
        <dbReference type="ARBA" id="ARBA00011738"/>
    </source>
</evidence>
<dbReference type="InterPro" id="IPR050087">
    <property type="entry name" value="AON_synthase_class-II"/>
</dbReference>
<dbReference type="HOGENOM" id="CLU_015846_11_2_3"/>
<dbReference type="OrthoDB" id="9807157at2"/>
<dbReference type="PANTHER" id="PTHR13693:SF100">
    <property type="entry name" value="8-AMINO-7-OXONONANOATE SYNTHASE"/>
    <property type="match status" value="1"/>
</dbReference>
<comment type="subunit">
    <text evidence="4">Homodimer.</text>
</comment>
<evidence type="ECO:0000256" key="8">
    <source>
        <dbReference type="ARBA" id="ARBA00022898"/>
    </source>
</evidence>